<comment type="function">
    <text evidence="10">Inner membrane component of the type II secretion system required for the energy-dependent secretion of extracellular factors such as proteases and toxins from the periplasm.</text>
</comment>
<dbReference type="Gene3D" id="3.30.1360.100">
    <property type="entry name" value="General secretion pathway protein M, EpsM"/>
    <property type="match status" value="1"/>
</dbReference>
<evidence type="ECO:0000256" key="7">
    <source>
        <dbReference type="ARBA" id="ARBA00022927"/>
    </source>
</evidence>
<sequence length="159" mass="17707">MKALKDKYKALTEREQKLVLLAGIAIIIGVFYFGIWAPLNHSIDAAKARQDSQQKLLSWVQENALKAQQLRRTNSNANSFSGTLAQAVNRSTSEYGILVSRMQPQDEELQVWVDQASFNNVLAWLNTLEGMGVVILQVDIAEANAPGTINIRRLQLGKL</sequence>
<dbReference type="InterPro" id="IPR007690">
    <property type="entry name" value="T2SS_GspM"/>
</dbReference>
<name>A0A346NHK3_9ALTE</name>
<keyword evidence="4 10" id="KW-1003">Cell membrane</keyword>
<dbReference type="OrthoDB" id="6624834at2"/>
<comment type="similarity">
    <text evidence="2 10">Belongs to the GSP M family.</text>
</comment>
<evidence type="ECO:0000256" key="2">
    <source>
        <dbReference type="ARBA" id="ARBA00010637"/>
    </source>
</evidence>
<keyword evidence="3 10" id="KW-0813">Transport</keyword>
<evidence type="ECO:0000313" key="13">
    <source>
        <dbReference type="Proteomes" id="UP000262073"/>
    </source>
</evidence>
<evidence type="ECO:0000256" key="10">
    <source>
        <dbReference type="PIRNR" id="PIRNR006291"/>
    </source>
</evidence>
<dbReference type="GO" id="GO:0005886">
    <property type="term" value="C:plasma membrane"/>
    <property type="evidence" value="ECO:0007669"/>
    <property type="project" value="UniProtKB-SubCell"/>
</dbReference>
<evidence type="ECO:0000256" key="9">
    <source>
        <dbReference type="ARBA" id="ARBA00023136"/>
    </source>
</evidence>
<evidence type="ECO:0000256" key="8">
    <source>
        <dbReference type="ARBA" id="ARBA00022989"/>
    </source>
</evidence>
<dbReference type="GO" id="GO:0015628">
    <property type="term" value="P:protein secretion by the type II secretion system"/>
    <property type="evidence" value="ECO:0007669"/>
    <property type="project" value="InterPro"/>
</dbReference>
<keyword evidence="6 11" id="KW-0812">Transmembrane</keyword>
<organism evidence="12 13">
    <name type="scientific">Salinimonas sediminis</name>
    <dbReference type="NCBI Taxonomy" id="2303538"/>
    <lineage>
        <taxon>Bacteria</taxon>
        <taxon>Pseudomonadati</taxon>
        <taxon>Pseudomonadota</taxon>
        <taxon>Gammaproteobacteria</taxon>
        <taxon>Alteromonadales</taxon>
        <taxon>Alteromonadaceae</taxon>
        <taxon>Alteromonas/Salinimonas group</taxon>
        <taxon>Salinimonas</taxon>
    </lineage>
</organism>
<dbReference type="EMBL" id="CP031769">
    <property type="protein sequence ID" value="AXR05010.1"/>
    <property type="molecule type" value="Genomic_DNA"/>
</dbReference>
<dbReference type="Pfam" id="PF04612">
    <property type="entry name" value="T2SSM"/>
    <property type="match status" value="1"/>
</dbReference>
<dbReference type="RefSeq" id="WP_117315003.1">
    <property type="nucleotide sequence ID" value="NZ_CP031769.1"/>
</dbReference>
<reference evidence="12 13" key="1">
    <citation type="submission" date="2018-08" db="EMBL/GenBank/DDBJ databases">
        <title>Salinimonas sediminis sp. nov., a piezophilic bacterium isolated from a deep-sea sediment sample from the New Britain Trench.</title>
        <authorList>
            <person name="Cao J."/>
        </authorList>
    </citation>
    <scope>NUCLEOTIDE SEQUENCE [LARGE SCALE GENOMIC DNA]</scope>
    <source>
        <strain evidence="12 13">N102</strain>
    </source>
</reference>
<dbReference type="GO" id="GO:0015627">
    <property type="term" value="C:type II protein secretion system complex"/>
    <property type="evidence" value="ECO:0007669"/>
    <property type="project" value="InterPro"/>
</dbReference>
<proteinExistence type="inferred from homology"/>
<dbReference type="PIRSF" id="PIRSF006291">
    <property type="entry name" value="GspM"/>
    <property type="match status" value="1"/>
</dbReference>
<keyword evidence="13" id="KW-1185">Reference proteome</keyword>
<keyword evidence="9 10" id="KW-0472">Membrane</keyword>
<evidence type="ECO:0000256" key="6">
    <source>
        <dbReference type="ARBA" id="ARBA00022692"/>
    </source>
</evidence>
<dbReference type="Proteomes" id="UP000262073">
    <property type="component" value="Chromosome"/>
</dbReference>
<dbReference type="SUPFAM" id="SSF103054">
    <property type="entry name" value="General secretion pathway protein M, EpsM"/>
    <property type="match status" value="1"/>
</dbReference>
<keyword evidence="8 11" id="KW-1133">Transmembrane helix</keyword>
<keyword evidence="5 10" id="KW-0997">Cell inner membrane</keyword>
<dbReference type="AlphaFoldDB" id="A0A346NHK3"/>
<gene>
    <name evidence="12" type="ORF">D0Y50_00675</name>
</gene>
<evidence type="ECO:0000256" key="4">
    <source>
        <dbReference type="ARBA" id="ARBA00022475"/>
    </source>
</evidence>
<dbReference type="InterPro" id="IPR023229">
    <property type="entry name" value="T2SS_M_periplasmic_sf"/>
</dbReference>
<evidence type="ECO:0000313" key="12">
    <source>
        <dbReference type="EMBL" id="AXR05010.1"/>
    </source>
</evidence>
<evidence type="ECO:0000256" key="5">
    <source>
        <dbReference type="ARBA" id="ARBA00022519"/>
    </source>
</evidence>
<evidence type="ECO:0000256" key="1">
    <source>
        <dbReference type="ARBA" id="ARBA00004377"/>
    </source>
</evidence>
<accession>A0A346NHK3</accession>
<dbReference type="KEGG" id="salm:D0Y50_00675"/>
<protein>
    <recommendedName>
        <fullName evidence="10">Type II secretion system protein M</fullName>
        <shortName evidence="10">T2SS protein M</shortName>
    </recommendedName>
    <alternativeName>
        <fullName evidence="10">General secretion pathway protein M</fullName>
    </alternativeName>
</protein>
<feature type="transmembrane region" description="Helical" evidence="11">
    <location>
        <begin position="20"/>
        <end position="39"/>
    </location>
</feature>
<comment type="subcellular location">
    <subcellularLocation>
        <location evidence="1">Cell inner membrane</location>
        <topology evidence="1">Single-pass membrane protein</topology>
    </subcellularLocation>
</comment>
<keyword evidence="7 10" id="KW-0653">Protein transport</keyword>
<evidence type="ECO:0000256" key="3">
    <source>
        <dbReference type="ARBA" id="ARBA00022448"/>
    </source>
</evidence>
<evidence type="ECO:0000256" key="11">
    <source>
        <dbReference type="SAM" id="Phobius"/>
    </source>
</evidence>